<dbReference type="EMBL" id="CAFB01000055">
    <property type="protein sequence ID" value="CCD30013.1"/>
    <property type="molecule type" value="Genomic_DNA"/>
</dbReference>
<sequence>MQLFKYLSILTLLVLNACSDNGTSSAPASPPEHSTPPDNGQNPGQEETLYFEKQTDANCTLHSINNAFGGSFLPSEDYDRYISLTVAQKTGNITDDHFYVNGLFLAEYRFTDAQQQALRKYYDPNTPGDRAAKRAALAQEFDAHQDTGFPLNWETFAQDMGLFGGAKAIQFVLPIVDQRYDLKLDLDHYFKNLREEMAQLSPDFMNAERLILTTRPQGNHFYALRKFKGVWYKIDSANSAPEPLAGSHLDWAKIQTSGILVKYFTADEEARIKAAVKTLKPASS</sequence>
<accession>G2JB61</accession>
<keyword evidence="2" id="KW-0732">Signal</keyword>
<feature type="compositionally biased region" description="Polar residues" evidence="1">
    <location>
        <begin position="36"/>
        <end position="45"/>
    </location>
</feature>
<evidence type="ECO:0000256" key="1">
    <source>
        <dbReference type="SAM" id="MobiDB-lite"/>
    </source>
</evidence>
<comment type="caution">
    <text evidence="3">The sequence shown here is derived from an EMBL/GenBank/DDBJ whole genome shotgun (WGS) entry which is preliminary data.</text>
</comment>
<reference evidence="3 4" key="1">
    <citation type="submission" date="2011-08" db="EMBL/GenBank/DDBJ databases">
        <title>The genome of the obligate endobacterium of an arbuscular mycorrhizal fungus reveals an interphylum network of nutritional interactions.</title>
        <authorList>
            <person name="Ghignone S."/>
            <person name="Salvioli A."/>
            <person name="Anca I."/>
            <person name="Lumini E."/>
            <person name="Ortu G."/>
            <person name="Petiti L."/>
            <person name="Cruveiller S."/>
            <person name="Bianciotto V."/>
            <person name="Piffanelli P."/>
            <person name="Lanfranco L."/>
            <person name="Bonfante P."/>
        </authorList>
    </citation>
    <scope>NUCLEOTIDE SEQUENCE [LARGE SCALE GENOMIC DNA]</scope>
    <source>
        <strain evidence="3 4">BEG34</strain>
    </source>
</reference>
<dbReference type="Proteomes" id="UP000054051">
    <property type="component" value="Unassembled WGS sequence"/>
</dbReference>
<feature type="region of interest" description="Disordered" evidence="1">
    <location>
        <begin position="23"/>
        <end position="45"/>
    </location>
</feature>
<keyword evidence="4" id="KW-1185">Reference proteome</keyword>
<proteinExistence type="predicted"/>
<evidence type="ECO:0000256" key="2">
    <source>
        <dbReference type="SAM" id="SignalP"/>
    </source>
</evidence>
<organism evidence="3 4">
    <name type="scientific">Candidatus Glomeribacter gigasporarum BEG34</name>
    <dbReference type="NCBI Taxonomy" id="1070319"/>
    <lineage>
        <taxon>Bacteria</taxon>
        <taxon>Pseudomonadati</taxon>
        <taxon>Pseudomonadota</taxon>
        <taxon>Betaproteobacteria</taxon>
        <taxon>Burkholderiales</taxon>
        <taxon>Burkholderiaceae</taxon>
        <taxon>Candidatus Glomeribacter</taxon>
    </lineage>
</organism>
<feature type="chain" id="PRO_5003431619" evidence="2">
    <location>
        <begin position="23"/>
        <end position="284"/>
    </location>
</feature>
<dbReference type="AlphaFoldDB" id="G2JB61"/>
<gene>
    <name evidence="3" type="ORF">CAGGBEG34_370011</name>
</gene>
<protein>
    <submittedName>
        <fullName evidence="3">Uncharacterized protein</fullName>
    </submittedName>
</protein>
<name>G2JB61_9BURK</name>
<dbReference type="RefSeq" id="WP_006683099.1">
    <property type="nucleotide sequence ID" value="NZ_CAFB01000055.1"/>
</dbReference>
<evidence type="ECO:0000313" key="3">
    <source>
        <dbReference type="EMBL" id="CCD30013.1"/>
    </source>
</evidence>
<evidence type="ECO:0000313" key="4">
    <source>
        <dbReference type="Proteomes" id="UP000054051"/>
    </source>
</evidence>
<feature type="signal peptide" evidence="2">
    <location>
        <begin position="1"/>
        <end position="22"/>
    </location>
</feature>
<dbReference type="Gene3D" id="3.90.70.40">
    <property type="match status" value="1"/>
</dbReference>